<dbReference type="EMBL" id="CM044705">
    <property type="protein sequence ID" value="KAI5663548.1"/>
    <property type="molecule type" value="Genomic_DNA"/>
</dbReference>
<accession>A0ACC0AVR4</accession>
<organism evidence="1 2">
    <name type="scientific">Catharanthus roseus</name>
    <name type="common">Madagascar periwinkle</name>
    <name type="synonym">Vinca rosea</name>
    <dbReference type="NCBI Taxonomy" id="4058"/>
    <lineage>
        <taxon>Eukaryota</taxon>
        <taxon>Viridiplantae</taxon>
        <taxon>Streptophyta</taxon>
        <taxon>Embryophyta</taxon>
        <taxon>Tracheophyta</taxon>
        <taxon>Spermatophyta</taxon>
        <taxon>Magnoliopsida</taxon>
        <taxon>eudicotyledons</taxon>
        <taxon>Gunneridae</taxon>
        <taxon>Pentapetalae</taxon>
        <taxon>asterids</taxon>
        <taxon>lamiids</taxon>
        <taxon>Gentianales</taxon>
        <taxon>Apocynaceae</taxon>
        <taxon>Rauvolfioideae</taxon>
        <taxon>Vinceae</taxon>
        <taxon>Catharanthinae</taxon>
        <taxon>Catharanthus</taxon>
    </lineage>
</organism>
<reference evidence="2" key="1">
    <citation type="journal article" date="2023" name="Nat. Plants">
        <title>Single-cell RNA sequencing provides a high-resolution roadmap for understanding the multicellular compartmentation of specialized metabolism.</title>
        <authorList>
            <person name="Sun S."/>
            <person name="Shen X."/>
            <person name="Li Y."/>
            <person name="Li Y."/>
            <person name="Wang S."/>
            <person name="Li R."/>
            <person name="Zhang H."/>
            <person name="Shen G."/>
            <person name="Guo B."/>
            <person name="Wei J."/>
            <person name="Xu J."/>
            <person name="St-Pierre B."/>
            <person name="Chen S."/>
            <person name="Sun C."/>
        </authorList>
    </citation>
    <scope>NUCLEOTIDE SEQUENCE [LARGE SCALE GENOMIC DNA]</scope>
</reference>
<comment type="caution">
    <text evidence="1">The sequence shown here is derived from an EMBL/GenBank/DDBJ whole genome shotgun (WGS) entry which is preliminary data.</text>
</comment>
<proteinExistence type="predicted"/>
<sequence length="159" mass="18342">MSASLKNKRVKKVQREKELVVLEKRTENFEDSRKDEGGKLAYKSIKTINFFPSNPTEALRFILRKLIPRVDECHFNIPNYDSCVLGVVDKGRSMEEELGNIFEDLSISLYDFLLKHFGVMIEEDLNKYSKMSSFGYPVTSLKSDILPSIAKMTHSSKWP</sequence>
<name>A0ACC0AVR4_CATRO</name>
<evidence type="ECO:0000313" key="1">
    <source>
        <dbReference type="EMBL" id="KAI5663548.1"/>
    </source>
</evidence>
<keyword evidence="2" id="KW-1185">Reference proteome</keyword>
<gene>
    <name evidence="1" type="ORF">M9H77_22871</name>
</gene>
<dbReference type="Proteomes" id="UP001060085">
    <property type="component" value="Linkage Group LG05"/>
</dbReference>
<evidence type="ECO:0000313" key="2">
    <source>
        <dbReference type="Proteomes" id="UP001060085"/>
    </source>
</evidence>
<protein>
    <submittedName>
        <fullName evidence="1">Uncharacterized protein</fullName>
    </submittedName>
</protein>